<gene>
    <name evidence="2" type="ORF">CMUC_1908</name>
</gene>
<sequence length="78" mass="8924">MTTNLIQIGNSQGIRLPKSIIEQFGFDKISLEILKDGVLLKPVKEDDITDWDTPELRKAASDEKTCDFGTINLDEWEW</sequence>
<dbReference type="GO" id="GO:0003677">
    <property type="term" value="F:DNA binding"/>
    <property type="evidence" value="ECO:0007669"/>
    <property type="project" value="InterPro"/>
</dbReference>
<dbReference type="AlphaFoldDB" id="A0A6G5QJ10"/>
<proteinExistence type="predicted"/>
<dbReference type="RefSeq" id="WP_171994290.1">
    <property type="nucleotide sequence ID" value="NZ_CP012542.1"/>
</dbReference>
<feature type="domain" description="SpoVT-AbrB" evidence="1">
    <location>
        <begin position="6"/>
        <end position="48"/>
    </location>
</feature>
<dbReference type="Pfam" id="PF04014">
    <property type="entry name" value="MazE_antitoxin"/>
    <property type="match status" value="1"/>
</dbReference>
<dbReference type="Gene3D" id="2.10.260.10">
    <property type="match status" value="1"/>
</dbReference>
<keyword evidence="3" id="KW-1185">Reference proteome</keyword>
<dbReference type="SUPFAM" id="SSF89447">
    <property type="entry name" value="AbrB/MazE/MraZ-like"/>
    <property type="match status" value="1"/>
</dbReference>
<protein>
    <submittedName>
        <fullName evidence="2">Toxin-antitoxin system, antitoxin component</fullName>
    </submittedName>
</protein>
<organism evidence="2 3">
    <name type="scientific">Campylobacter mucosalis CCUG 21559</name>
    <dbReference type="NCBI Taxonomy" id="1032067"/>
    <lineage>
        <taxon>Bacteria</taxon>
        <taxon>Pseudomonadati</taxon>
        <taxon>Campylobacterota</taxon>
        <taxon>Epsilonproteobacteria</taxon>
        <taxon>Campylobacterales</taxon>
        <taxon>Campylobacteraceae</taxon>
        <taxon>Campylobacter</taxon>
    </lineage>
</organism>
<reference evidence="2 3" key="1">
    <citation type="submission" date="2016-07" db="EMBL/GenBank/DDBJ databases">
        <title>Comparative genomics of the Campylobacter concisus group.</title>
        <authorList>
            <person name="Miller W.G."/>
            <person name="Yee E."/>
            <person name="Chapman M.H."/>
            <person name="Huynh S."/>
            <person name="Bono J.L."/>
            <person name="On S.L.W."/>
            <person name="StLeger J."/>
            <person name="Foster G."/>
            <person name="Parker C.T."/>
        </authorList>
    </citation>
    <scope>NUCLEOTIDE SEQUENCE [LARGE SCALE GENOMIC DNA]</scope>
    <source>
        <strain evidence="2 3">CCUG 21559</strain>
    </source>
</reference>
<dbReference type="SMART" id="SM00966">
    <property type="entry name" value="SpoVT_AbrB"/>
    <property type="match status" value="1"/>
</dbReference>
<dbReference type="Proteomes" id="UP000503264">
    <property type="component" value="Chromosome"/>
</dbReference>
<dbReference type="InterPro" id="IPR037914">
    <property type="entry name" value="SpoVT-AbrB_sf"/>
</dbReference>
<dbReference type="InterPro" id="IPR007159">
    <property type="entry name" value="SpoVT-AbrB_dom"/>
</dbReference>
<name>A0A6G5QJ10_9BACT</name>
<evidence type="ECO:0000313" key="3">
    <source>
        <dbReference type="Proteomes" id="UP000503264"/>
    </source>
</evidence>
<evidence type="ECO:0000259" key="1">
    <source>
        <dbReference type="SMART" id="SM00966"/>
    </source>
</evidence>
<accession>A0A6G5QJ10</accession>
<dbReference type="EMBL" id="CP012542">
    <property type="protein sequence ID" value="QCD45650.1"/>
    <property type="molecule type" value="Genomic_DNA"/>
</dbReference>
<evidence type="ECO:0000313" key="2">
    <source>
        <dbReference type="EMBL" id="QCD45650.1"/>
    </source>
</evidence>